<dbReference type="EMBL" id="JAGEUA010000001">
    <property type="protein sequence ID" value="KAL1021626.1"/>
    <property type="molecule type" value="Genomic_DNA"/>
</dbReference>
<evidence type="ECO:0000256" key="2">
    <source>
        <dbReference type="ARBA" id="ARBA00004496"/>
    </source>
</evidence>
<proteinExistence type="predicted"/>
<dbReference type="Proteomes" id="UP001557470">
    <property type="component" value="Unassembled WGS sequence"/>
</dbReference>
<sequence>MKGLMMNVDTLSRPELLTFLSILEGELEAQDTVIHTLRASHRDSFVQERYGQYDLSDPFLALQRDSQTMDDWSPPDRSRAQSHPRAARRGLTRRPS</sequence>
<evidence type="ECO:0000313" key="9">
    <source>
        <dbReference type="EMBL" id="KAL1021626.1"/>
    </source>
</evidence>
<evidence type="ECO:0000256" key="6">
    <source>
        <dbReference type="ARBA" id="ARBA00023273"/>
    </source>
</evidence>
<dbReference type="InterPro" id="IPR019131">
    <property type="entry name" value="Cortactin-binding_p2_N"/>
</dbReference>
<keyword evidence="10" id="KW-1185">Reference proteome</keyword>
<protein>
    <recommendedName>
        <fullName evidence="8">Cortactin-binding protein-2 N-terminal domain-containing protein</fullName>
    </recommendedName>
</protein>
<evidence type="ECO:0000256" key="3">
    <source>
        <dbReference type="ARBA" id="ARBA00022490"/>
    </source>
</evidence>
<organism evidence="9 10">
    <name type="scientific">Umbra pygmaea</name>
    <name type="common">Eastern mudminnow</name>
    <dbReference type="NCBI Taxonomy" id="75934"/>
    <lineage>
        <taxon>Eukaryota</taxon>
        <taxon>Metazoa</taxon>
        <taxon>Chordata</taxon>
        <taxon>Craniata</taxon>
        <taxon>Vertebrata</taxon>
        <taxon>Euteleostomi</taxon>
        <taxon>Actinopterygii</taxon>
        <taxon>Neopterygii</taxon>
        <taxon>Teleostei</taxon>
        <taxon>Protacanthopterygii</taxon>
        <taxon>Esociformes</taxon>
        <taxon>Umbridae</taxon>
        <taxon>Umbra</taxon>
    </lineage>
</organism>
<dbReference type="PANTHER" id="PTHR23166:SF9">
    <property type="entry name" value="CTTNBP2 N-TERMINAL-LIKE PROTEIN"/>
    <property type="match status" value="1"/>
</dbReference>
<gene>
    <name evidence="9" type="ORF">UPYG_G00015730</name>
</gene>
<comment type="caution">
    <text evidence="9">The sequence shown here is derived from an EMBL/GenBank/DDBJ whole genome shotgun (WGS) entry which is preliminary data.</text>
</comment>
<evidence type="ECO:0000259" key="8">
    <source>
        <dbReference type="Pfam" id="PF09727"/>
    </source>
</evidence>
<dbReference type="Pfam" id="PF09727">
    <property type="entry name" value="CortBP2"/>
    <property type="match status" value="1"/>
</dbReference>
<evidence type="ECO:0000256" key="4">
    <source>
        <dbReference type="ARBA" id="ARBA00022553"/>
    </source>
</evidence>
<keyword evidence="4" id="KW-0597">Phosphoprotein</keyword>
<name>A0ABD0XJL3_UMBPY</name>
<keyword evidence="3" id="KW-0963">Cytoplasm</keyword>
<feature type="domain" description="Cortactin-binding protein-2 N-terminal" evidence="8">
    <location>
        <begin position="11"/>
        <end position="73"/>
    </location>
</feature>
<evidence type="ECO:0000256" key="5">
    <source>
        <dbReference type="ARBA" id="ARBA00023054"/>
    </source>
</evidence>
<evidence type="ECO:0000256" key="1">
    <source>
        <dbReference type="ARBA" id="ARBA00004316"/>
    </source>
</evidence>
<dbReference type="GO" id="GO:0042995">
    <property type="term" value="C:cell projection"/>
    <property type="evidence" value="ECO:0007669"/>
    <property type="project" value="UniProtKB-SubCell"/>
</dbReference>
<dbReference type="InterPro" id="IPR050719">
    <property type="entry name" value="Cortactin-Actin_Reg"/>
</dbReference>
<accession>A0ABD0XJL3</accession>
<evidence type="ECO:0000256" key="7">
    <source>
        <dbReference type="SAM" id="MobiDB-lite"/>
    </source>
</evidence>
<dbReference type="AlphaFoldDB" id="A0ABD0XJL3"/>
<feature type="compositionally biased region" description="Basic residues" evidence="7">
    <location>
        <begin position="80"/>
        <end position="96"/>
    </location>
</feature>
<dbReference type="PANTHER" id="PTHR23166">
    <property type="entry name" value="FILAMIN/GPBP-INTERACTING PROTEIN"/>
    <property type="match status" value="1"/>
</dbReference>
<reference evidence="9 10" key="1">
    <citation type="submission" date="2024-06" db="EMBL/GenBank/DDBJ databases">
        <authorList>
            <person name="Pan Q."/>
            <person name="Wen M."/>
            <person name="Jouanno E."/>
            <person name="Zahm M."/>
            <person name="Klopp C."/>
            <person name="Cabau C."/>
            <person name="Louis A."/>
            <person name="Berthelot C."/>
            <person name="Parey E."/>
            <person name="Roest Crollius H."/>
            <person name="Montfort J."/>
            <person name="Robinson-Rechavi M."/>
            <person name="Bouchez O."/>
            <person name="Lampietro C."/>
            <person name="Lopez Roques C."/>
            <person name="Donnadieu C."/>
            <person name="Postlethwait J."/>
            <person name="Bobe J."/>
            <person name="Verreycken H."/>
            <person name="Guiguen Y."/>
        </authorList>
    </citation>
    <scope>NUCLEOTIDE SEQUENCE [LARGE SCALE GENOMIC DNA]</scope>
    <source>
        <strain evidence="9">Up_M1</strain>
        <tissue evidence="9">Testis</tissue>
    </source>
</reference>
<feature type="region of interest" description="Disordered" evidence="7">
    <location>
        <begin position="65"/>
        <end position="96"/>
    </location>
</feature>
<dbReference type="GO" id="GO:0005737">
    <property type="term" value="C:cytoplasm"/>
    <property type="evidence" value="ECO:0007669"/>
    <property type="project" value="UniProtKB-SubCell"/>
</dbReference>
<keyword evidence="5" id="KW-0175">Coiled coil</keyword>
<comment type="subcellular location">
    <subcellularLocation>
        <location evidence="1">Cell projection</location>
    </subcellularLocation>
    <subcellularLocation>
        <location evidence="2">Cytoplasm</location>
    </subcellularLocation>
</comment>
<keyword evidence="6" id="KW-0966">Cell projection</keyword>
<evidence type="ECO:0000313" key="10">
    <source>
        <dbReference type="Proteomes" id="UP001557470"/>
    </source>
</evidence>